<evidence type="ECO:0000256" key="2">
    <source>
        <dbReference type="ARBA" id="ARBA00022723"/>
    </source>
</evidence>
<accession>A0A1U7GVD0</accession>
<evidence type="ECO:0000256" key="6">
    <source>
        <dbReference type="RuleBase" id="RU003983"/>
    </source>
</evidence>
<evidence type="ECO:0000256" key="5">
    <source>
        <dbReference type="ARBA" id="ARBA00023049"/>
    </source>
</evidence>
<keyword evidence="4 6" id="KW-0862">Zinc</keyword>
<keyword evidence="1 6" id="KW-0645">Protease</keyword>
<evidence type="ECO:0000313" key="9">
    <source>
        <dbReference type="Proteomes" id="UP000186391"/>
    </source>
</evidence>
<dbReference type="Proteomes" id="UP000186391">
    <property type="component" value="Unassembled WGS sequence"/>
</dbReference>
<evidence type="ECO:0000256" key="4">
    <source>
        <dbReference type="ARBA" id="ARBA00022833"/>
    </source>
</evidence>
<keyword evidence="3 6" id="KW-0378">Hydrolase</keyword>
<keyword evidence="5 6" id="KW-0482">Metalloprotease</keyword>
<name>A0A1U7GVD0_9CYAN</name>
<dbReference type="GO" id="GO:0051603">
    <property type="term" value="P:proteolysis involved in protein catabolic process"/>
    <property type="evidence" value="ECO:0007669"/>
    <property type="project" value="TreeGrafter"/>
</dbReference>
<evidence type="ECO:0000256" key="3">
    <source>
        <dbReference type="ARBA" id="ARBA00022801"/>
    </source>
</evidence>
<proteinExistence type="inferred from homology"/>
<dbReference type="GO" id="GO:0016020">
    <property type="term" value="C:membrane"/>
    <property type="evidence" value="ECO:0007669"/>
    <property type="project" value="TreeGrafter"/>
</dbReference>
<comment type="caution">
    <text evidence="8">The sequence shown here is derived from an EMBL/GenBank/DDBJ whole genome shotgun (WGS) entry which is preliminary data.</text>
</comment>
<keyword evidence="9" id="KW-1185">Reference proteome</keyword>
<dbReference type="GO" id="GO:0004222">
    <property type="term" value="F:metalloendopeptidase activity"/>
    <property type="evidence" value="ECO:0007669"/>
    <property type="project" value="InterPro"/>
</dbReference>
<protein>
    <submittedName>
        <fullName evidence="8">Peptidase</fullName>
    </submittedName>
</protein>
<evidence type="ECO:0000256" key="1">
    <source>
        <dbReference type="ARBA" id="ARBA00022670"/>
    </source>
</evidence>
<dbReference type="GO" id="GO:0046872">
    <property type="term" value="F:metal ion binding"/>
    <property type="evidence" value="ECO:0007669"/>
    <property type="project" value="UniProtKB-KW"/>
</dbReference>
<dbReference type="Pfam" id="PF01435">
    <property type="entry name" value="Peptidase_M48"/>
    <property type="match status" value="1"/>
</dbReference>
<gene>
    <name evidence="8" type="ORF">NIES592_19975</name>
</gene>
<evidence type="ECO:0000259" key="7">
    <source>
        <dbReference type="Pfam" id="PF01435"/>
    </source>
</evidence>
<evidence type="ECO:0000313" key="8">
    <source>
        <dbReference type="EMBL" id="OKH11969.1"/>
    </source>
</evidence>
<dbReference type="Gene3D" id="3.30.2010.10">
    <property type="entry name" value="Metalloproteases ('zincins'), catalytic domain"/>
    <property type="match status" value="1"/>
</dbReference>
<feature type="domain" description="Peptidase M48" evidence="7">
    <location>
        <begin position="90"/>
        <end position="258"/>
    </location>
</feature>
<dbReference type="InterPro" id="IPR051156">
    <property type="entry name" value="Mito/Outer_Membr_Metalloprot"/>
</dbReference>
<dbReference type="GeneID" id="35798093"/>
<dbReference type="CDD" id="cd07333">
    <property type="entry name" value="M48C_bepA_like"/>
    <property type="match status" value="1"/>
</dbReference>
<reference evidence="8 9" key="1">
    <citation type="submission" date="2016-11" db="EMBL/GenBank/DDBJ databases">
        <title>Draft Genome Sequences of Nine Cyanobacterial Strains from Diverse Habitats.</title>
        <authorList>
            <person name="Zhu T."/>
            <person name="Hou S."/>
            <person name="Lu X."/>
            <person name="Hess W.R."/>
        </authorList>
    </citation>
    <scope>NUCLEOTIDE SEQUENCE [LARGE SCALE GENOMIC DNA]</scope>
    <source>
        <strain evidence="8 9">NIES-592</strain>
    </source>
</reference>
<dbReference type="PANTHER" id="PTHR22726">
    <property type="entry name" value="METALLOENDOPEPTIDASE OMA1"/>
    <property type="match status" value="1"/>
</dbReference>
<comment type="similarity">
    <text evidence="6">Belongs to the peptidase M48 family.</text>
</comment>
<comment type="cofactor">
    <cofactor evidence="6">
        <name>Zn(2+)</name>
        <dbReference type="ChEBI" id="CHEBI:29105"/>
    </cofactor>
    <text evidence="6">Binds 1 zinc ion per subunit.</text>
</comment>
<keyword evidence="2" id="KW-0479">Metal-binding</keyword>
<dbReference type="RefSeq" id="WP_009459618.1">
    <property type="nucleotide sequence ID" value="NZ_MRCA01000014.1"/>
</dbReference>
<dbReference type="InterPro" id="IPR001915">
    <property type="entry name" value="Peptidase_M48"/>
</dbReference>
<organism evidence="8 9">
    <name type="scientific">Fischerella major NIES-592</name>
    <dbReference type="NCBI Taxonomy" id="210994"/>
    <lineage>
        <taxon>Bacteria</taxon>
        <taxon>Bacillati</taxon>
        <taxon>Cyanobacteriota</taxon>
        <taxon>Cyanophyceae</taxon>
        <taxon>Nostocales</taxon>
        <taxon>Hapalosiphonaceae</taxon>
        <taxon>Fischerella</taxon>
    </lineage>
</organism>
<dbReference type="AlphaFoldDB" id="A0A1U7GVD0"/>
<dbReference type="OrthoDB" id="9810445at2"/>
<dbReference type="EMBL" id="MRCA01000014">
    <property type="protein sequence ID" value="OKH11969.1"/>
    <property type="molecule type" value="Genomic_DNA"/>
</dbReference>
<dbReference type="PANTHER" id="PTHR22726:SF1">
    <property type="entry name" value="METALLOENDOPEPTIDASE OMA1, MITOCHONDRIAL"/>
    <property type="match status" value="1"/>
</dbReference>
<sequence>MNNRKSLSIYYSFFRHHLFYPLISVLVALSICLSSALPSQAFDWVPLIFQGVQALQLSNMSDRQEVEIGKQINQQLLNTDVRLYRDANINRYVQQIGQRLVANSDRPKLPFTFQVIDDDSINAFATLGGFVYLNTGLIEAAENEAELASVMAHEIGHIGGRHLIKQMRQKAIDEGLLTAAGLDRSKVVQIGYQLARNLPGSRKHEFDADKRGLATLTRTGYSQTAMVSFMQKLVKKGSVPAFLSTHPAIGDRIDAIKKAINTQPNNGNYGLDSSTYKTNIQALLRS</sequence>